<dbReference type="SUPFAM" id="SSF57903">
    <property type="entry name" value="FYVE/PHD zinc finger"/>
    <property type="match status" value="1"/>
</dbReference>
<dbReference type="EMBL" id="WUAV01000005">
    <property type="protein sequence ID" value="KAF1751835.1"/>
    <property type="molecule type" value="Genomic_DNA"/>
</dbReference>
<evidence type="ECO:0000256" key="7">
    <source>
        <dbReference type="ARBA" id="ARBA00035545"/>
    </source>
</evidence>
<dbReference type="CTD" id="9814884"/>
<feature type="compositionally biased region" description="Acidic residues" evidence="8">
    <location>
        <begin position="487"/>
        <end position="497"/>
    </location>
</feature>
<dbReference type="GO" id="GO:0030496">
    <property type="term" value="C:midbody"/>
    <property type="evidence" value="ECO:0007669"/>
    <property type="project" value="TreeGrafter"/>
</dbReference>
<sequence length="550" mass="62947">MLGSTIRSFASRTTGASRSFFSTSAVRKTEKLWENPWKYAIPEKTNTLATVEEIPVDWSYVERLMPIEVVPEVPKHESYPTPSGWTPPSGAGKTHPYYVRRRPDHLLPLYLERKRDLLNEKTLDFDYVELVTVRSVDGDVFACEQDLRTYLQEQLGHPVATHVDELKGRIKAGCSSCALSFCKKCLGYRALIPTLSDQPMIVCYNCYQKIEAAKMKPDATITSEPLPEYGSSKPQSSNKNWWGKGLPPPSFRGSYGNQNQNISRATQNRQPSSSSQQKTENTSVSIEDLEQRRAKLREDIAPPVEPLSISEIEERLAKLRDCDVEVIRNPRSWLTSSSKEGPYINTNNPAELMRIAEDRARLELKEEEMEAKDWEEIEARRRKVFEKNTEQVGNEEEETSVRESMVSGNTEFSEATKEEMNEINNLLMDAEKRVAETKRQEDHDAAEMRTLMKASRQKSLDAMQWNDKITKEIGGFWDRRNEKEAGEVEDDDDDKSLDEETFKKILYEAENSVDVEPPSQSSKPSETRSSSSSPKKKGFFEKLFRKDSKH</sequence>
<dbReference type="Gene3D" id="3.30.780.10">
    <property type="entry name" value="SUI1-like domain"/>
    <property type="match status" value="1"/>
</dbReference>
<organism evidence="9 10">
    <name type="scientific">Caenorhabditis remanei</name>
    <name type="common">Caenorhabditis vulgaris</name>
    <dbReference type="NCBI Taxonomy" id="31234"/>
    <lineage>
        <taxon>Eukaryota</taxon>
        <taxon>Metazoa</taxon>
        <taxon>Ecdysozoa</taxon>
        <taxon>Nematoda</taxon>
        <taxon>Chromadorea</taxon>
        <taxon>Rhabditida</taxon>
        <taxon>Rhabditina</taxon>
        <taxon>Rhabditomorpha</taxon>
        <taxon>Rhabditoidea</taxon>
        <taxon>Rhabditidae</taxon>
        <taxon>Peloderinae</taxon>
        <taxon>Caenorhabditis</taxon>
    </lineage>
</organism>
<feature type="region of interest" description="Disordered" evidence="8">
    <location>
        <begin position="471"/>
        <end position="550"/>
    </location>
</feature>
<dbReference type="GeneID" id="9814884"/>
<evidence type="ECO:0000256" key="3">
    <source>
        <dbReference type="ARBA" id="ARBA00022980"/>
    </source>
</evidence>
<feature type="compositionally biased region" description="Basic and acidic residues" evidence="8">
    <location>
        <begin position="477"/>
        <end position="486"/>
    </location>
</feature>
<dbReference type="GO" id="GO:0032154">
    <property type="term" value="C:cleavage furrow"/>
    <property type="evidence" value="ECO:0007669"/>
    <property type="project" value="TreeGrafter"/>
</dbReference>
<dbReference type="GO" id="GO:0032266">
    <property type="term" value="F:phosphatidylinositol-3-phosphate binding"/>
    <property type="evidence" value="ECO:0007669"/>
    <property type="project" value="TreeGrafter"/>
</dbReference>
<evidence type="ECO:0000256" key="8">
    <source>
        <dbReference type="SAM" id="MobiDB-lite"/>
    </source>
</evidence>
<keyword evidence="3" id="KW-0689">Ribosomal protein</keyword>
<feature type="compositionally biased region" description="Basic and acidic residues" evidence="8">
    <location>
        <begin position="538"/>
        <end position="550"/>
    </location>
</feature>
<evidence type="ECO:0000256" key="6">
    <source>
        <dbReference type="ARBA" id="ARBA00035191"/>
    </source>
</evidence>
<dbReference type="GO" id="GO:0009838">
    <property type="term" value="P:abscission"/>
    <property type="evidence" value="ECO:0007669"/>
    <property type="project" value="TreeGrafter"/>
</dbReference>
<proteinExistence type="inferred from homology"/>
<feature type="compositionally biased region" description="Basic and acidic residues" evidence="8">
    <location>
        <begin position="498"/>
        <end position="507"/>
    </location>
</feature>
<comment type="subcellular location">
    <subcellularLocation>
        <location evidence="1">Mitochondrion</location>
    </subcellularLocation>
</comment>
<dbReference type="InterPro" id="IPR007740">
    <property type="entry name" value="Ribosomal_mL49"/>
</dbReference>
<dbReference type="InterPro" id="IPR011011">
    <property type="entry name" value="Znf_FYVE_PHD"/>
</dbReference>
<name>A0A6A5GB29_CAERE</name>
<evidence type="ECO:0000256" key="1">
    <source>
        <dbReference type="ARBA" id="ARBA00004173"/>
    </source>
</evidence>
<dbReference type="GO" id="GO:0006412">
    <property type="term" value="P:translation"/>
    <property type="evidence" value="ECO:0007669"/>
    <property type="project" value="InterPro"/>
</dbReference>
<gene>
    <name evidence="9" type="ORF">GCK72_018389</name>
</gene>
<comment type="similarity">
    <text evidence="2">Belongs to the mitochondrion-specific ribosomal protein mL49 family.</text>
</comment>
<dbReference type="AlphaFoldDB" id="A0A6A5GB29"/>
<evidence type="ECO:0000313" key="9">
    <source>
        <dbReference type="EMBL" id="KAF1751835.1"/>
    </source>
</evidence>
<dbReference type="GO" id="GO:1990904">
    <property type="term" value="C:ribonucleoprotein complex"/>
    <property type="evidence" value="ECO:0007669"/>
    <property type="project" value="UniProtKB-KW"/>
</dbReference>
<dbReference type="FunFam" id="3.30.780.10:FF:000009">
    <property type="entry name" value="39S ribosomal protein L49, mitochondrial"/>
    <property type="match status" value="1"/>
</dbReference>
<dbReference type="KEGG" id="crq:GCK72_018389"/>
<evidence type="ECO:0000256" key="4">
    <source>
        <dbReference type="ARBA" id="ARBA00023128"/>
    </source>
</evidence>
<evidence type="ECO:0000313" key="10">
    <source>
        <dbReference type="Proteomes" id="UP000483820"/>
    </source>
</evidence>
<dbReference type="GO" id="GO:0044878">
    <property type="term" value="P:mitotic cytokinesis checkpoint signaling"/>
    <property type="evidence" value="ECO:0007669"/>
    <property type="project" value="TreeGrafter"/>
</dbReference>
<evidence type="ECO:0000256" key="2">
    <source>
        <dbReference type="ARBA" id="ARBA00005677"/>
    </source>
</evidence>
<accession>A0A6A5GB29</accession>
<feature type="region of interest" description="Disordered" evidence="8">
    <location>
        <begin position="388"/>
        <end position="415"/>
    </location>
</feature>
<dbReference type="GO" id="GO:0003735">
    <property type="term" value="F:structural constituent of ribosome"/>
    <property type="evidence" value="ECO:0007669"/>
    <property type="project" value="InterPro"/>
</dbReference>
<dbReference type="RefSeq" id="XP_053581442.1">
    <property type="nucleotide sequence ID" value="XM_053732529.1"/>
</dbReference>
<dbReference type="GO" id="GO:0005813">
    <property type="term" value="C:centrosome"/>
    <property type="evidence" value="ECO:0007669"/>
    <property type="project" value="TreeGrafter"/>
</dbReference>
<dbReference type="GO" id="GO:0005739">
    <property type="term" value="C:mitochondrion"/>
    <property type="evidence" value="ECO:0007669"/>
    <property type="project" value="UniProtKB-SubCell"/>
</dbReference>
<dbReference type="PANTHER" id="PTHR46603:SF1">
    <property type="entry name" value="ABSCISSION_NOCUT CHECKPOINT REGULATOR"/>
    <property type="match status" value="1"/>
</dbReference>
<dbReference type="Pfam" id="PF05046">
    <property type="entry name" value="Img2"/>
    <property type="match status" value="1"/>
</dbReference>
<dbReference type="PANTHER" id="PTHR46603">
    <property type="entry name" value="ABSCISSION/NOCUT CHECKPOINT REGULATOR"/>
    <property type="match status" value="1"/>
</dbReference>
<comment type="caution">
    <text evidence="9">The sequence shown here is derived from an EMBL/GenBank/DDBJ whole genome shotgun (WGS) entry which is preliminary data.</text>
</comment>
<reference evidence="9 10" key="1">
    <citation type="submission" date="2019-12" db="EMBL/GenBank/DDBJ databases">
        <title>Chromosome-level assembly of the Caenorhabditis remanei genome.</title>
        <authorList>
            <person name="Teterina A.A."/>
            <person name="Willis J.H."/>
            <person name="Phillips P.C."/>
        </authorList>
    </citation>
    <scope>NUCLEOTIDE SEQUENCE [LARGE SCALE GENOMIC DNA]</scope>
    <source>
        <strain evidence="9 10">PX506</strain>
        <tissue evidence="9">Whole organism</tissue>
    </source>
</reference>
<protein>
    <recommendedName>
        <fullName evidence="6">Large ribosomal subunit protein mL49</fullName>
    </recommendedName>
    <alternativeName>
        <fullName evidence="7">39S ribosomal protein L49, mitochondrial</fullName>
    </alternativeName>
</protein>
<evidence type="ECO:0000256" key="5">
    <source>
        <dbReference type="ARBA" id="ARBA00023274"/>
    </source>
</evidence>
<dbReference type="GO" id="GO:0005840">
    <property type="term" value="C:ribosome"/>
    <property type="evidence" value="ECO:0007669"/>
    <property type="project" value="UniProtKB-KW"/>
</dbReference>
<feature type="compositionally biased region" description="Polar residues" evidence="8">
    <location>
        <begin position="255"/>
        <end position="285"/>
    </location>
</feature>
<keyword evidence="5" id="KW-0687">Ribonucleoprotein</keyword>
<dbReference type="InterPro" id="IPR013083">
    <property type="entry name" value="Znf_RING/FYVE/PHD"/>
</dbReference>
<feature type="region of interest" description="Disordered" evidence="8">
    <location>
        <begin position="223"/>
        <end position="285"/>
    </location>
</feature>
<dbReference type="Proteomes" id="UP000483820">
    <property type="component" value="Chromosome V"/>
</dbReference>
<feature type="compositionally biased region" description="Low complexity" evidence="8">
    <location>
        <begin position="518"/>
        <end position="533"/>
    </location>
</feature>
<keyword evidence="4" id="KW-0496">Mitochondrion</keyword>
<dbReference type="Gene3D" id="3.30.40.10">
    <property type="entry name" value="Zinc/RING finger domain, C3HC4 (zinc finger)"/>
    <property type="match status" value="1"/>
</dbReference>